<dbReference type="AlphaFoldDB" id="A0A1I7UPY1"/>
<dbReference type="PANTHER" id="PTHR36949">
    <property type="entry name" value="PROTEIN CBR-LIN-66"/>
    <property type="match status" value="1"/>
</dbReference>
<dbReference type="Proteomes" id="UP000095282">
    <property type="component" value="Unplaced"/>
</dbReference>
<proteinExistence type="predicted"/>
<dbReference type="STRING" id="1561998.A0A1I7UPY1"/>
<protein>
    <submittedName>
        <fullName evidence="3">DUF3506 domain-containing protein</fullName>
    </submittedName>
</protein>
<dbReference type="Pfam" id="PF26288">
    <property type="entry name" value="WHD_lin-66"/>
    <property type="match status" value="1"/>
</dbReference>
<dbReference type="GO" id="GO:0005737">
    <property type="term" value="C:cytoplasm"/>
    <property type="evidence" value="ECO:0007669"/>
    <property type="project" value="TreeGrafter"/>
</dbReference>
<feature type="domain" description="Lin-66-like winged helix" evidence="1">
    <location>
        <begin position="109"/>
        <end position="184"/>
    </location>
</feature>
<dbReference type="GO" id="GO:0010629">
    <property type="term" value="P:negative regulation of gene expression"/>
    <property type="evidence" value="ECO:0007669"/>
    <property type="project" value="TreeGrafter"/>
</dbReference>
<dbReference type="InterPro" id="IPR058991">
    <property type="entry name" value="Lin-66-like_WHD"/>
</dbReference>
<dbReference type="PANTHER" id="PTHR36949:SF1">
    <property type="entry name" value="ANAPHASE-PROMOTING COMPLEX SUBUNIT 1-RELATED"/>
    <property type="match status" value="1"/>
</dbReference>
<evidence type="ECO:0000313" key="2">
    <source>
        <dbReference type="Proteomes" id="UP000095282"/>
    </source>
</evidence>
<evidence type="ECO:0000259" key="1">
    <source>
        <dbReference type="Pfam" id="PF26288"/>
    </source>
</evidence>
<evidence type="ECO:0000313" key="3">
    <source>
        <dbReference type="WBParaSite" id="Csp11.Scaffold630.g18173.t2"/>
    </source>
</evidence>
<name>A0A1I7UPY1_9PELO</name>
<reference evidence="3" key="1">
    <citation type="submission" date="2016-11" db="UniProtKB">
        <authorList>
            <consortium name="WormBaseParasite"/>
        </authorList>
    </citation>
    <scope>IDENTIFICATION</scope>
</reference>
<sequence length="286" mass="33990">MEENPKLALFEEIPEEGPHRGQMLSIEHEWKDGDSIEGVGFIIYINKYWGQILIGGKVVIFTRSVTRSLHDLWRVGMCFQFRLNWEQKKTSVTSFSQPMLPMREVNLLTTDHYCPHLEGRAYKAILKVFFHTKSRSIPFECFESTLPKFVGRDIQAYIGRNEMERLEFLQSRNHLIKIDEDNGIRITLRHPDYYKMIGDQVDTVLICGGMTSEICMHEIYLKNPNKTVESYLKRHRLTYIGFLERHPFFFVVSETSSPLIYLRRNFPNFDYWQFNEKYKLFNRHGQ</sequence>
<organism evidence="2 3">
    <name type="scientific">Caenorhabditis tropicalis</name>
    <dbReference type="NCBI Taxonomy" id="1561998"/>
    <lineage>
        <taxon>Eukaryota</taxon>
        <taxon>Metazoa</taxon>
        <taxon>Ecdysozoa</taxon>
        <taxon>Nematoda</taxon>
        <taxon>Chromadorea</taxon>
        <taxon>Rhabditida</taxon>
        <taxon>Rhabditina</taxon>
        <taxon>Rhabditomorpha</taxon>
        <taxon>Rhabditoidea</taxon>
        <taxon>Rhabditidae</taxon>
        <taxon>Peloderinae</taxon>
        <taxon>Caenorhabditis</taxon>
    </lineage>
</organism>
<keyword evidence="2" id="KW-1185">Reference proteome</keyword>
<accession>A0A1I7UPY1</accession>
<dbReference type="WBParaSite" id="Csp11.Scaffold630.g18173.t2">
    <property type="protein sequence ID" value="Csp11.Scaffold630.g18173.t2"/>
    <property type="gene ID" value="Csp11.Scaffold630.g18173"/>
</dbReference>